<evidence type="ECO:0000256" key="3">
    <source>
        <dbReference type="ARBA" id="ARBA00022692"/>
    </source>
</evidence>
<gene>
    <name evidence="9" type="ORF">JBL43_15950</name>
</gene>
<feature type="transmembrane region" description="Helical" evidence="7">
    <location>
        <begin position="101"/>
        <end position="124"/>
    </location>
</feature>
<comment type="subcellular location">
    <subcellularLocation>
        <location evidence="1">Membrane</location>
    </subcellularLocation>
</comment>
<feature type="transmembrane region" description="Helical" evidence="7">
    <location>
        <begin position="34"/>
        <end position="54"/>
    </location>
</feature>
<evidence type="ECO:0000313" key="10">
    <source>
        <dbReference type="Proteomes" id="UP000623301"/>
    </source>
</evidence>
<evidence type="ECO:0000259" key="8">
    <source>
        <dbReference type="Pfam" id="PF03188"/>
    </source>
</evidence>
<protein>
    <submittedName>
        <fullName evidence="9">TIGR03987 family protein</fullName>
    </submittedName>
</protein>
<sequence>MNGTASIIMGVALILYTIGVWSEKFQGRLKLWHLLFFILGLICDSWGTGIMFGISDGISFSFHGIVGIIAIILMFIHVIWAADVLINNDEKAILKFHKFSLFVWILWLIPYLSPMFINISSRILSNL</sequence>
<keyword evidence="3 7" id="KW-0812">Transmembrane</keyword>
<feature type="transmembrane region" description="Helical" evidence="7">
    <location>
        <begin position="60"/>
        <end position="80"/>
    </location>
</feature>
<evidence type="ECO:0000256" key="7">
    <source>
        <dbReference type="SAM" id="Phobius"/>
    </source>
</evidence>
<accession>A0ABS0WUV4</accession>
<keyword evidence="6 7" id="KW-0472">Membrane</keyword>
<feature type="domain" description="Cytochrome b561" evidence="8">
    <location>
        <begin position="6"/>
        <end position="85"/>
    </location>
</feature>
<proteinExistence type="predicted"/>
<evidence type="ECO:0000256" key="4">
    <source>
        <dbReference type="ARBA" id="ARBA00022982"/>
    </source>
</evidence>
<evidence type="ECO:0000256" key="2">
    <source>
        <dbReference type="ARBA" id="ARBA00022448"/>
    </source>
</evidence>
<dbReference type="RefSeq" id="WP_198842406.1">
    <property type="nucleotide sequence ID" value="NZ_JAEHFJ010000009.1"/>
</dbReference>
<dbReference type="InterPro" id="IPR006593">
    <property type="entry name" value="Cyt_b561/ferric_Rdtase_TM"/>
</dbReference>
<dbReference type="Pfam" id="PF03188">
    <property type="entry name" value="Cytochrom_B561"/>
    <property type="match status" value="1"/>
</dbReference>
<name>A0ABS0WUV4_9FLAO</name>
<comment type="caution">
    <text evidence="9">The sequence shown here is derived from an EMBL/GenBank/DDBJ whole genome shotgun (WGS) entry which is preliminary data.</text>
</comment>
<evidence type="ECO:0000256" key="1">
    <source>
        <dbReference type="ARBA" id="ARBA00004370"/>
    </source>
</evidence>
<keyword evidence="5 7" id="KW-1133">Transmembrane helix</keyword>
<evidence type="ECO:0000256" key="5">
    <source>
        <dbReference type="ARBA" id="ARBA00022989"/>
    </source>
</evidence>
<evidence type="ECO:0000256" key="6">
    <source>
        <dbReference type="ARBA" id="ARBA00023136"/>
    </source>
</evidence>
<dbReference type="InterPro" id="IPR023813">
    <property type="entry name" value="HsmA-like"/>
</dbReference>
<dbReference type="EMBL" id="JAEHFJ010000009">
    <property type="protein sequence ID" value="MBJ2175747.1"/>
    <property type="molecule type" value="Genomic_DNA"/>
</dbReference>
<keyword evidence="4" id="KW-0249">Electron transport</keyword>
<organism evidence="9 10">
    <name type="scientific">Aureibaculum flavum</name>
    <dbReference type="NCBI Taxonomy" id="2795986"/>
    <lineage>
        <taxon>Bacteria</taxon>
        <taxon>Pseudomonadati</taxon>
        <taxon>Bacteroidota</taxon>
        <taxon>Flavobacteriia</taxon>
        <taxon>Flavobacteriales</taxon>
        <taxon>Flavobacteriaceae</taxon>
        <taxon>Aureibaculum</taxon>
    </lineage>
</organism>
<dbReference type="Proteomes" id="UP000623301">
    <property type="component" value="Unassembled WGS sequence"/>
</dbReference>
<evidence type="ECO:0000313" key="9">
    <source>
        <dbReference type="EMBL" id="MBJ2175747.1"/>
    </source>
</evidence>
<feature type="transmembrane region" description="Helical" evidence="7">
    <location>
        <begin position="6"/>
        <end position="22"/>
    </location>
</feature>
<keyword evidence="2" id="KW-0813">Transport</keyword>
<dbReference type="NCBIfam" id="TIGR03987">
    <property type="entry name" value="HsmA family protein"/>
    <property type="match status" value="1"/>
</dbReference>
<keyword evidence="10" id="KW-1185">Reference proteome</keyword>
<reference evidence="9 10" key="1">
    <citation type="submission" date="2020-12" db="EMBL/GenBank/DDBJ databases">
        <title>Aureibaculum luteum sp. nov. and Aureibaculum flavum sp. nov., novel members of the family Flavobacteriaceae isolated from Antarctic intertidal sediments.</title>
        <authorList>
            <person name="He X."/>
            <person name="Zhang X."/>
        </authorList>
    </citation>
    <scope>NUCLEOTIDE SEQUENCE [LARGE SCALE GENOMIC DNA]</scope>
    <source>
        <strain evidence="9 10">A20</strain>
    </source>
</reference>